<keyword evidence="1" id="KW-1133">Transmembrane helix</keyword>
<keyword evidence="1" id="KW-0812">Transmembrane</keyword>
<feature type="transmembrane region" description="Helical" evidence="1">
    <location>
        <begin position="31"/>
        <end position="52"/>
    </location>
</feature>
<sequence length="232" mass="26817">MVAQLPSPDDNATTKLRNLAIGIKKHKIRLVLVRAMCCDTLVWIMLCIHGLVRARLCGALLIWGRVRVLIRTLVLHLRWSWIHAGVRAWSSGVWIGIWAMILATIIMLHTRHRWEAIRATAILNHRFWVTKIRIWKRHSGAMSLRSTRIDPSGPSSRTDCTTWVTNVNRAVRNWVPRGTWLDWIPRRFIIIHNALNTIISNRGTTSNETGYRRSSSREVAQGTISLDWPWRS</sequence>
<keyword evidence="1" id="KW-0472">Membrane</keyword>
<evidence type="ECO:0000313" key="2">
    <source>
        <dbReference type="EMBL" id="MBA4645977.1"/>
    </source>
</evidence>
<proteinExistence type="predicted"/>
<reference evidence="2" key="2">
    <citation type="submission" date="2020-07" db="EMBL/GenBank/DDBJ databases">
        <authorList>
            <person name="Vera ALvarez R."/>
            <person name="Arias-Moreno D.M."/>
            <person name="Jimenez-Jacinto V."/>
            <person name="Jimenez-Bremont J.F."/>
            <person name="Swaminathan K."/>
            <person name="Moose S.P."/>
            <person name="Guerrero-Gonzalez M.L."/>
            <person name="Marino-Ramirez L."/>
            <person name="Landsman D."/>
            <person name="Rodriguez-Kessler M."/>
            <person name="Delgado-Sanchez P."/>
        </authorList>
    </citation>
    <scope>NUCLEOTIDE SEQUENCE</scope>
    <source>
        <tissue evidence="2">Cladode</tissue>
    </source>
</reference>
<name>A0A7C8ZM66_OPUST</name>
<dbReference type="EMBL" id="GISG01144282">
    <property type="protein sequence ID" value="MBA4645977.1"/>
    <property type="molecule type" value="Transcribed_RNA"/>
</dbReference>
<reference evidence="2" key="1">
    <citation type="journal article" date="2013" name="J. Plant Res.">
        <title>Effect of fungi and light on seed germination of three Opuntia species from semiarid lands of central Mexico.</title>
        <authorList>
            <person name="Delgado-Sanchez P."/>
            <person name="Jimenez-Bremont J.F."/>
            <person name="Guerrero-Gonzalez Mde L."/>
            <person name="Flores J."/>
        </authorList>
    </citation>
    <scope>NUCLEOTIDE SEQUENCE</scope>
    <source>
        <tissue evidence="2">Cladode</tissue>
    </source>
</reference>
<protein>
    <submittedName>
        <fullName evidence="2">Uncharacterized protein</fullName>
    </submittedName>
</protein>
<accession>A0A7C8ZM66</accession>
<dbReference type="AlphaFoldDB" id="A0A7C8ZM66"/>
<organism evidence="2">
    <name type="scientific">Opuntia streptacantha</name>
    <name type="common">Prickly pear cactus</name>
    <name type="synonym">Opuntia cardona</name>
    <dbReference type="NCBI Taxonomy" id="393608"/>
    <lineage>
        <taxon>Eukaryota</taxon>
        <taxon>Viridiplantae</taxon>
        <taxon>Streptophyta</taxon>
        <taxon>Embryophyta</taxon>
        <taxon>Tracheophyta</taxon>
        <taxon>Spermatophyta</taxon>
        <taxon>Magnoliopsida</taxon>
        <taxon>eudicotyledons</taxon>
        <taxon>Gunneridae</taxon>
        <taxon>Pentapetalae</taxon>
        <taxon>Caryophyllales</taxon>
        <taxon>Cactineae</taxon>
        <taxon>Cactaceae</taxon>
        <taxon>Opuntioideae</taxon>
        <taxon>Opuntia</taxon>
    </lineage>
</organism>
<feature type="transmembrane region" description="Helical" evidence="1">
    <location>
        <begin position="88"/>
        <end position="108"/>
    </location>
</feature>
<evidence type="ECO:0000256" key="1">
    <source>
        <dbReference type="SAM" id="Phobius"/>
    </source>
</evidence>